<evidence type="ECO:0000313" key="2">
    <source>
        <dbReference type="EMBL" id="MDR5876011.1"/>
    </source>
</evidence>
<dbReference type="InterPro" id="IPR025282">
    <property type="entry name" value="DUF4214"/>
</dbReference>
<name>A0ABU1GEU9_9GAMM</name>
<comment type="caution">
    <text evidence="2">The sequence shown here is derived from an EMBL/GenBank/DDBJ whole genome shotgun (WGS) entry which is preliminary data.</text>
</comment>
<dbReference type="RefSeq" id="WP_310540394.1">
    <property type="nucleotide sequence ID" value="NZ_JARWAI010000010.1"/>
</dbReference>
<organism evidence="2 3">
    <name type="scientific">Vreelandella gomseomensis</name>
    <dbReference type="NCBI Taxonomy" id="370766"/>
    <lineage>
        <taxon>Bacteria</taxon>
        <taxon>Pseudomonadati</taxon>
        <taxon>Pseudomonadota</taxon>
        <taxon>Gammaproteobacteria</taxon>
        <taxon>Oceanospirillales</taxon>
        <taxon>Halomonadaceae</taxon>
        <taxon>Vreelandella</taxon>
    </lineage>
</organism>
<feature type="domain" description="DUF4214" evidence="1">
    <location>
        <begin position="7"/>
        <end position="45"/>
    </location>
</feature>
<dbReference type="Proteomes" id="UP001269267">
    <property type="component" value="Unassembled WGS sequence"/>
</dbReference>
<feature type="domain" description="DUF4214" evidence="1">
    <location>
        <begin position="50"/>
        <end position="103"/>
    </location>
</feature>
<proteinExistence type="predicted"/>
<evidence type="ECO:0000313" key="3">
    <source>
        <dbReference type="Proteomes" id="UP001269267"/>
    </source>
</evidence>
<reference evidence="2 3" key="1">
    <citation type="submission" date="2023-04" db="EMBL/GenBank/DDBJ databases">
        <title>A long-awaited taxogenomic arrangement of the family Halomonadaceae.</title>
        <authorList>
            <person name="De La Haba R."/>
            <person name="Chuvochina M."/>
            <person name="Wittouck S."/>
            <person name="Arahal D.R."/>
            <person name="Sanchez-Porro C."/>
            <person name="Hugenholtz P."/>
            <person name="Ventosa A."/>
        </authorList>
    </citation>
    <scope>NUCLEOTIDE SEQUENCE [LARGE SCALE GENOMIC DNA]</scope>
    <source>
        <strain evidence="2 3">DSM 18042</strain>
    </source>
</reference>
<protein>
    <submittedName>
        <fullName evidence="2">DUF4214 domain-containing protein</fullName>
    </submittedName>
</protein>
<sequence>METTNAIQQIYIGLLGRAADQEGLQYWTDEIEAGTLTLEQLRANIVEEQPEYEATFGGQTRAQVVSQLYANLFNRAPDDEGLQYWVNGEGAGVNIDQLVLALVNGASAADTLVLDNRTEVANYYTTELGAEGSFDAELAAAVIADVDGTRASVTQAKTSVDNGDIEAPTANEGQTFTLTDSVGENIVGTANNDTFRALVDNDTDTGGTSTLNVSDTINGMGGTDTVNLTFVDSDGTSADAASLPTGVAFDNVEIANLNLTNAGAAFAAAINTSAFADAEQIWQIDNTSGNAAGNFAGVTGLTADVTAGFRSDGSATADLATGVVLTSGATVQEANLAVDGIGSTSDFTFAGAGLETLNISGSMRDGTILEINDAGQEETINIGLAGNVEVNSTGVAGGVSGLTTATTIDLSDSTGNITMNVTDAGALETLTGGAGNDSLTVDLEDGNDVTVNSGAGNDTVVLAGSGAGANNASTITFGAGKDTLDINTISNIFDADEADFEAGIITVADFNVSEDVLDLGGASTTLTNTQLDNIAGQDNLFDAAGQAITEAGANGLAVFNYGDNAYVIQDEGTGSFDSGDGLVELTGVQVEDFNAQNFVA</sequence>
<keyword evidence="3" id="KW-1185">Reference proteome</keyword>
<dbReference type="Pfam" id="PF13946">
    <property type="entry name" value="DUF4214"/>
    <property type="match status" value="2"/>
</dbReference>
<gene>
    <name evidence="2" type="ORF">QC815_13910</name>
</gene>
<accession>A0ABU1GEU9</accession>
<dbReference type="EMBL" id="JARWAI010000010">
    <property type="protein sequence ID" value="MDR5876011.1"/>
    <property type="molecule type" value="Genomic_DNA"/>
</dbReference>
<dbReference type="Gene3D" id="1.10.3130.20">
    <property type="entry name" value="Phycobilisome linker domain"/>
    <property type="match status" value="1"/>
</dbReference>
<dbReference type="InterPro" id="IPR038255">
    <property type="entry name" value="PBS_linker_sf"/>
</dbReference>
<evidence type="ECO:0000259" key="1">
    <source>
        <dbReference type="Pfam" id="PF13946"/>
    </source>
</evidence>